<gene>
    <name evidence="5" type="primary">coaE</name>
    <name evidence="7" type="ORF">HMPREF3226_01527</name>
</gene>
<dbReference type="AlphaFoldDB" id="A0A133Q721"/>
<evidence type="ECO:0000256" key="3">
    <source>
        <dbReference type="ARBA" id="ARBA00022840"/>
    </source>
</evidence>
<dbReference type="SUPFAM" id="SSF52540">
    <property type="entry name" value="P-loop containing nucleoside triphosphate hydrolases"/>
    <property type="match status" value="1"/>
</dbReference>
<keyword evidence="4 5" id="KW-0173">Coenzyme A biosynthesis</keyword>
<dbReference type="CDD" id="cd02022">
    <property type="entry name" value="DPCK"/>
    <property type="match status" value="1"/>
</dbReference>
<protein>
    <recommendedName>
        <fullName evidence="5 6">Dephospho-CoA kinase</fullName>
        <ecNumber evidence="5 6">2.7.1.24</ecNumber>
    </recommendedName>
    <alternativeName>
        <fullName evidence="5">Dephosphocoenzyme A kinase</fullName>
    </alternativeName>
</protein>
<comment type="similarity">
    <text evidence="1 5">Belongs to the CoaE family.</text>
</comment>
<evidence type="ECO:0000313" key="7">
    <source>
        <dbReference type="EMBL" id="KXA38671.1"/>
    </source>
</evidence>
<dbReference type="GO" id="GO:0015937">
    <property type="term" value="P:coenzyme A biosynthetic process"/>
    <property type="evidence" value="ECO:0007669"/>
    <property type="project" value="UniProtKB-UniRule"/>
</dbReference>
<comment type="pathway">
    <text evidence="5">Cofactor biosynthesis; coenzyme A biosynthesis; CoA from (R)-pantothenate: step 5/5.</text>
</comment>
<dbReference type="UniPathway" id="UPA00241">
    <property type="reaction ID" value="UER00356"/>
</dbReference>
<keyword evidence="5" id="KW-0963">Cytoplasm</keyword>
<dbReference type="InterPro" id="IPR027417">
    <property type="entry name" value="P-loop_NTPase"/>
</dbReference>
<dbReference type="GO" id="GO:0005737">
    <property type="term" value="C:cytoplasm"/>
    <property type="evidence" value="ECO:0007669"/>
    <property type="project" value="UniProtKB-SubCell"/>
</dbReference>
<comment type="subcellular location">
    <subcellularLocation>
        <location evidence="5">Cytoplasm</location>
    </subcellularLocation>
</comment>
<keyword evidence="8" id="KW-1185">Reference proteome</keyword>
<sequence>MKIAITGSIGSGKSFVCQILHNHGITVYDCDAAAKRLMRTSSEIQHRLSSLVGKDVFVGGRFQKALLADFLLKSQQNAKAVDDIVHPAVASDFVKSGLDWIESAILFDSGFINRIYLDKIICVSAPEEVRLQRVMLRDRISREKALDWINRQLPQEEVLRRSDYEIVNDGTTDLDNQVSRILNELDKSSKNK</sequence>
<dbReference type="PANTHER" id="PTHR10695">
    <property type="entry name" value="DEPHOSPHO-COA KINASE-RELATED"/>
    <property type="match status" value="1"/>
</dbReference>
<feature type="binding site" evidence="5">
    <location>
        <begin position="10"/>
        <end position="15"/>
    </location>
    <ligand>
        <name>ATP</name>
        <dbReference type="ChEBI" id="CHEBI:30616"/>
    </ligand>
</feature>
<keyword evidence="2 5" id="KW-0547">Nucleotide-binding</keyword>
<name>A0A133Q721_9BACT</name>
<dbReference type="Pfam" id="PF01121">
    <property type="entry name" value="CoaE"/>
    <property type="match status" value="1"/>
</dbReference>
<keyword evidence="5" id="KW-0808">Transferase</keyword>
<keyword evidence="5 7" id="KW-0418">Kinase</keyword>
<reference evidence="8" key="1">
    <citation type="submission" date="2016-01" db="EMBL/GenBank/DDBJ databases">
        <authorList>
            <person name="Mitreva M."/>
            <person name="Pepin K.H."/>
            <person name="Mihindukulasuriya K.A."/>
            <person name="Fulton R."/>
            <person name="Fronick C."/>
            <person name="O'Laughlin M."/>
            <person name="Miner T."/>
            <person name="Herter B."/>
            <person name="Rosa B.A."/>
            <person name="Cordes M."/>
            <person name="Tomlinson C."/>
            <person name="Wollam A."/>
            <person name="Palsikar V.B."/>
            <person name="Mardis E.R."/>
            <person name="Wilson R.K."/>
        </authorList>
    </citation>
    <scope>NUCLEOTIDE SEQUENCE [LARGE SCALE GENOMIC DNA]</scope>
    <source>
        <strain evidence="8">MJR7716</strain>
    </source>
</reference>
<dbReference type="OrthoDB" id="9812943at2"/>
<evidence type="ECO:0000256" key="4">
    <source>
        <dbReference type="ARBA" id="ARBA00022993"/>
    </source>
</evidence>
<proteinExistence type="inferred from homology"/>
<comment type="catalytic activity">
    <reaction evidence="5">
        <text>3'-dephospho-CoA + ATP = ADP + CoA + H(+)</text>
        <dbReference type="Rhea" id="RHEA:18245"/>
        <dbReference type="ChEBI" id="CHEBI:15378"/>
        <dbReference type="ChEBI" id="CHEBI:30616"/>
        <dbReference type="ChEBI" id="CHEBI:57287"/>
        <dbReference type="ChEBI" id="CHEBI:57328"/>
        <dbReference type="ChEBI" id="CHEBI:456216"/>
        <dbReference type="EC" id="2.7.1.24"/>
    </reaction>
</comment>
<evidence type="ECO:0000256" key="1">
    <source>
        <dbReference type="ARBA" id="ARBA00009018"/>
    </source>
</evidence>
<dbReference type="STRING" id="28128.HMPREF3226_01527"/>
<accession>A0A133Q721</accession>
<evidence type="ECO:0000256" key="2">
    <source>
        <dbReference type="ARBA" id="ARBA00022741"/>
    </source>
</evidence>
<dbReference type="GO" id="GO:0004140">
    <property type="term" value="F:dephospho-CoA kinase activity"/>
    <property type="evidence" value="ECO:0007669"/>
    <property type="project" value="UniProtKB-UniRule"/>
</dbReference>
<dbReference type="RefSeq" id="WP_060940763.1">
    <property type="nucleotide sequence ID" value="NZ_KQ957255.1"/>
</dbReference>
<dbReference type="eggNOG" id="COG0237">
    <property type="taxonomic scope" value="Bacteria"/>
</dbReference>
<dbReference type="EMBL" id="LRQG01000108">
    <property type="protein sequence ID" value="KXA38671.1"/>
    <property type="molecule type" value="Genomic_DNA"/>
</dbReference>
<comment type="caution">
    <text evidence="7">The sequence shown here is derived from an EMBL/GenBank/DDBJ whole genome shotgun (WGS) entry which is preliminary data.</text>
</comment>
<evidence type="ECO:0000313" key="8">
    <source>
        <dbReference type="Proteomes" id="UP000070533"/>
    </source>
</evidence>
<dbReference type="Proteomes" id="UP000070533">
    <property type="component" value="Unassembled WGS sequence"/>
</dbReference>
<dbReference type="InterPro" id="IPR001977">
    <property type="entry name" value="Depp_CoAkinase"/>
</dbReference>
<dbReference type="Gene3D" id="3.40.50.300">
    <property type="entry name" value="P-loop containing nucleotide triphosphate hydrolases"/>
    <property type="match status" value="1"/>
</dbReference>
<dbReference type="PANTHER" id="PTHR10695:SF46">
    <property type="entry name" value="BIFUNCTIONAL COENZYME A SYNTHASE-RELATED"/>
    <property type="match status" value="1"/>
</dbReference>
<dbReference type="GO" id="GO:0005524">
    <property type="term" value="F:ATP binding"/>
    <property type="evidence" value="ECO:0007669"/>
    <property type="project" value="UniProtKB-UniRule"/>
</dbReference>
<dbReference type="HAMAP" id="MF_00376">
    <property type="entry name" value="Dephospho_CoA_kinase"/>
    <property type="match status" value="1"/>
</dbReference>
<organism evidence="7 8">
    <name type="scientific">Prevotella corporis</name>
    <dbReference type="NCBI Taxonomy" id="28128"/>
    <lineage>
        <taxon>Bacteria</taxon>
        <taxon>Pseudomonadati</taxon>
        <taxon>Bacteroidota</taxon>
        <taxon>Bacteroidia</taxon>
        <taxon>Bacteroidales</taxon>
        <taxon>Prevotellaceae</taxon>
        <taxon>Prevotella</taxon>
    </lineage>
</organism>
<keyword evidence="3 5" id="KW-0067">ATP-binding</keyword>
<evidence type="ECO:0000256" key="6">
    <source>
        <dbReference type="NCBIfam" id="TIGR00152"/>
    </source>
</evidence>
<comment type="function">
    <text evidence="5">Catalyzes the phosphorylation of the 3'-hydroxyl group of dephosphocoenzyme A to form coenzyme A.</text>
</comment>
<dbReference type="EC" id="2.7.1.24" evidence="5 6"/>
<dbReference type="NCBIfam" id="TIGR00152">
    <property type="entry name" value="dephospho-CoA kinase"/>
    <property type="match status" value="1"/>
</dbReference>
<dbReference type="PROSITE" id="PS51219">
    <property type="entry name" value="DPCK"/>
    <property type="match status" value="1"/>
</dbReference>
<dbReference type="PATRIC" id="fig|28128.5.peg.1562"/>
<evidence type="ECO:0000256" key="5">
    <source>
        <dbReference type="HAMAP-Rule" id="MF_00376"/>
    </source>
</evidence>